<evidence type="ECO:0000259" key="4">
    <source>
        <dbReference type="PROSITE" id="PS50995"/>
    </source>
</evidence>
<dbReference type="Proteomes" id="UP000249499">
    <property type="component" value="Plasmid unnamed3"/>
</dbReference>
<dbReference type="GO" id="GO:0003677">
    <property type="term" value="F:DNA binding"/>
    <property type="evidence" value="ECO:0007669"/>
    <property type="project" value="UniProtKB-KW"/>
</dbReference>
<dbReference type="PANTHER" id="PTHR42756">
    <property type="entry name" value="TRANSCRIPTIONAL REGULATOR, MARR"/>
    <property type="match status" value="1"/>
</dbReference>
<dbReference type="PANTHER" id="PTHR42756:SF1">
    <property type="entry name" value="TRANSCRIPTIONAL REPRESSOR OF EMRAB OPERON"/>
    <property type="match status" value="1"/>
</dbReference>
<dbReference type="GO" id="GO:0003700">
    <property type="term" value="F:DNA-binding transcription factor activity"/>
    <property type="evidence" value="ECO:0007669"/>
    <property type="project" value="InterPro"/>
</dbReference>
<keyword evidence="5" id="KW-0614">Plasmid</keyword>
<dbReference type="Gene3D" id="1.10.10.10">
    <property type="entry name" value="Winged helix-like DNA-binding domain superfamily/Winged helix DNA-binding domain"/>
    <property type="match status" value="1"/>
</dbReference>
<dbReference type="InterPro" id="IPR000835">
    <property type="entry name" value="HTH_MarR-typ"/>
</dbReference>
<dbReference type="AlphaFoldDB" id="A0AAF1KBR3"/>
<evidence type="ECO:0000313" key="5">
    <source>
        <dbReference type="EMBL" id="WFR99179.1"/>
    </source>
</evidence>
<reference evidence="5 6" key="1">
    <citation type="journal article" date="2018" name="Sci. Rep.">
        <title>Rhizobium tumorigenes sp. nov., a novel plant tumorigenic bacterium isolated from cane gall tumors on thornless blackberry.</title>
        <authorList>
            <person name="Kuzmanovi N."/>
            <person name="Smalla K."/>
            <person name="Gronow S."/>
            <person name="PuBawska J."/>
        </authorList>
    </citation>
    <scope>NUCLEOTIDE SEQUENCE [LARGE SCALE GENOMIC DNA]</scope>
    <source>
        <strain evidence="5 6">1078</strain>
    </source>
</reference>
<dbReference type="EMBL" id="CP117260">
    <property type="protein sequence ID" value="WFR99179.1"/>
    <property type="molecule type" value="Genomic_DNA"/>
</dbReference>
<accession>A0AAF1KBR3</accession>
<name>A0AAF1KBR3_9HYPH</name>
<evidence type="ECO:0000256" key="1">
    <source>
        <dbReference type="ARBA" id="ARBA00023015"/>
    </source>
</evidence>
<evidence type="ECO:0000313" key="6">
    <source>
        <dbReference type="Proteomes" id="UP000249499"/>
    </source>
</evidence>
<dbReference type="PRINTS" id="PR00598">
    <property type="entry name" value="HTHMARR"/>
</dbReference>
<sequence length="161" mass="18181">MPERRKTPPVSLEDIDLDVLEDTLSFYIRTVNIAVSRDLDERLEGYDVAKGTGKITTLLMVDSHPGIRPSVIAQLILKDRSAMGRLVEQMESQGLLTRETSVDDNRAQELYITGKGAELAVEVRAIVTRQSKDFFDFVPEGDQQLLMDILRRTYRRIAGLS</sequence>
<evidence type="ECO:0000256" key="3">
    <source>
        <dbReference type="ARBA" id="ARBA00023163"/>
    </source>
</evidence>
<dbReference type="InterPro" id="IPR036390">
    <property type="entry name" value="WH_DNA-bd_sf"/>
</dbReference>
<geneLocation type="plasmid" evidence="5 6">
    <name>unnamed3</name>
</geneLocation>
<dbReference type="SUPFAM" id="SSF46785">
    <property type="entry name" value="Winged helix' DNA-binding domain"/>
    <property type="match status" value="1"/>
</dbReference>
<keyword evidence="2" id="KW-0238">DNA-binding</keyword>
<dbReference type="Pfam" id="PF12802">
    <property type="entry name" value="MarR_2"/>
    <property type="match status" value="1"/>
</dbReference>
<organism evidence="5 6">
    <name type="scientific">Rhizobium tumorigenes</name>
    <dbReference type="NCBI Taxonomy" id="2041385"/>
    <lineage>
        <taxon>Bacteria</taxon>
        <taxon>Pseudomonadati</taxon>
        <taxon>Pseudomonadota</taxon>
        <taxon>Alphaproteobacteria</taxon>
        <taxon>Hyphomicrobiales</taxon>
        <taxon>Rhizobiaceae</taxon>
        <taxon>Rhizobium/Agrobacterium group</taxon>
        <taxon>Rhizobium</taxon>
    </lineage>
</organism>
<keyword evidence="6" id="KW-1185">Reference proteome</keyword>
<keyword evidence="1" id="KW-0805">Transcription regulation</keyword>
<dbReference type="PROSITE" id="PS50995">
    <property type="entry name" value="HTH_MARR_2"/>
    <property type="match status" value="1"/>
</dbReference>
<feature type="domain" description="HTH marR-type" evidence="4">
    <location>
        <begin position="21"/>
        <end position="155"/>
    </location>
</feature>
<dbReference type="SMART" id="SM00347">
    <property type="entry name" value="HTH_MARR"/>
    <property type="match status" value="1"/>
</dbReference>
<dbReference type="RefSeq" id="WP_111218695.1">
    <property type="nucleotide sequence ID" value="NZ_CP117260.1"/>
</dbReference>
<dbReference type="KEGG" id="rtu:PR017_27695"/>
<proteinExistence type="predicted"/>
<dbReference type="InterPro" id="IPR036388">
    <property type="entry name" value="WH-like_DNA-bd_sf"/>
</dbReference>
<keyword evidence="3" id="KW-0804">Transcription</keyword>
<gene>
    <name evidence="5" type="ORF">PR017_27695</name>
</gene>
<reference evidence="6" key="2">
    <citation type="journal article" date="2023" name="MicrobiologyOpen">
        <title>Genomics of the tumorigenes clade of the family Rhizobiaceae and description of Rhizobium rhododendri sp. nov.</title>
        <authorList>
            <person name="Kuzmanovic N."/>
            <person name="diCenzo G.C."/>
            <person name="Bunk B."/>
            <person name="Sproeer C."/>
            <person name="Fruehling A."/>
            <person name="Neumann-Schaal M."/>
            <person name="Overmann J."/>
            <person name="Smalla K."/>
        </authorList>
    </citation>
    <scope>NUCLEOTIDE SEQUENCE [LARGE SCALE GENOMIC DNA]</scope>
    <source>
        <strain evidence="6">1078</strain>
        <plasmid evidence="6">unnamed3</plasmid>
    </source>
</reference>
<evidence type="ECO:0000256" key="2">
    <source>
        <dbReference type="ARBA" id="ARBA00023125"/>
    </source>
</evidence>
<protein>
    <submittedName>
        <fullName evidence="5">MarR family winged helix-turn-helix transcriptional regulator</fullName>
    </submittedName>
</protein>